<dbReference type="Pfam" id="PF13510">
    <property type="entry name" value="Fer2_4"/>
    <property type="match status" value="1"/>
</dbReference>
<dbReference type="RefSeq" id="WP_100772900.1">
    <property type="nucleotide sequence ID" value="NZ_PIQN01000025.1"/>
</dbReference>
<organism evidence="2 3">
    <name type="scientific">Rhizobium sullae</name>
    <name type="common">Rhizobium hedysari</name>
    <dbReference type="NCBI Taxonomy" id="50338"/>
    <lineage>
        <taxon>Bacteria</taxon>
        <taxon>Pseudomonadati</taxon>
        <taxon>Pseudomonadota</taxon>
        <taxon>Alphaproteobacteria</taxon>
        <taxon>Hyphomicrobiales</taxon>
        <taxon>Rhizobiaceae</taxon>
        <taxon>Rhizobium/Agrobacterium group</taxon>
        <taxon>Rhizobium</taxon>
    </lineage>
</organism>
<dbReference type="Gene3D" id="3.10.20.440">
    <property type="entry name" value="2Fe-2S iron-sulphur cluster binding domain, sarcosine oxidase, alpha subunit, N-terminal domain"/>
    <property type="match status" value="1"/>
</dbReference>
<dbReference type="GO" id="GO:0016491">
    <property type="term" value="F:oxidoreductase activity"/>
    <property type="evidence" value="ECO:0007669"/>
    <property type="project" value="UniProtKB-KW"/>
</dbReference>
<dbReference type="SUPFAM" id="SSF54292">
    <property type="entry name" value="2Fe-2S ferredoxin-like"/>
    <property type="match status" value="1"/>
</dbReference>
<evidence type="ECO:0000256" key="1">
    <source>
        <dbReference type="ARBA" id="ARBA00023002"/>
    </source>
</evidence>
<protein>
    <submittedName>
        <fullName evidence="2">NAD(FAD)-dependent dehydrogenase</fullName>
    </submittedName>
</protein>
<dbReference type="STRING" id="1041146.GCA_000427985_04467"/>
<dbReference type="GO" id="GO:0051536">
    <property type="term" value="F:iron-sulfur cluster binding"/>
    <property type="evidence" value="ECO:0007669"/>
    <property type="project" value="InterPro"/>
</dbReference>
<dbReference type="InterPro" id="IPR042204">
    <property type="entry name" value="2Fe-2S-bd_N"/>
</dbReference>
<proteinExistence type="predicted"/>
<reference evidence="2 3" key="1">
    <citation type="submission" date="2017-11" db="EMBL/GenBank/DDBJ databases">
        <authorList>
            <person name="Han C.G."/>
        </authorList>
    </citation>
    <scope>NUCLEOTIDE SEQUENCE [LARGE SCALE GENOMIC DNA]</scope>
    <source>
        <strain evidence="2 3">HCNT1</strain>
    </source>
</reference>
<accession>A0A2N0D1G8</accession>
<comment type="caution">
    <text evidence="2">The sequence shown here is derived from an EMBL/GenBank/DDBJ whole genome shotgun (WGS) entry which is preliminary data.</text>
</comment>
<keyword evidence="1" id="KW-0560">Oxidoreductase</keyword>
<dbReference type="EMBL" id="PIQN01000025">
    <property type="protein sequence ID" value="PKA39970.1"/>
    <property type="molecule type" value="Genomic_DNA"/>
</dbReference>
<name>A0A2N0D1G8_RHISU</name>
<sequence>MFQRLPHVIRERFIVQVDGHPVDAYEGETILSALLSGKGFVRHFEFRSERRAGFCLMGACQDCWLWHVSGERVRACTERVTPGMRLATSQPGGTR</sequence>
<gene>
    <name evidence="2" type="ORF">CWR43_30365</name>
</gene>
<reference evidence="2 3" key="2">
    <citation type="submission" date="2017-12" db="EMBL/GenBank/DDBJ databases">
        <title>Genome sequence of Rhizobium sullae HCNT1 isolated from Sulla coronaria nodules and featuring peculiar denitrification phenotypes.</title>
        <authorList>
            <person name="De Diego-Diaz B."/>
            <person name="Treu L."/>
            <person name="Campanaro S."/>
            <person name="Da Silva Duarte V."/>
            <person name="Basaglia M."/>
            <person name="Favaro L."/>
            <person name="Casella S."/>
            <person name="Squartini A."/>
        </authorList>
    </citation>
    <scope>NUCLEOTIDE SEQUENCE [LARGE SCALE GENOMIC DNA]</scope>
    <source>
        <strain evidence="2 3">HCNT1</strain>
    </source>
</reference>
<dbReference type="Proteomes" id="UP000232164">
    <property type="component" value="Unassembled WGS sequence"/>
</dbReference>
<dbReference type="AlphaFoldDB" id="A0A2N0D1G8"/>
<dbReference type="InterPro" id="IPR036010">
    <property type="entry name" value="2Fe-2S_ferredoxin-like_sf"/>
</dbReference>
<evidence type="ECO:0000313" key="3">
    <source>
        <dbReference type="Proteomes" id="UP000232164"/>
    </source>
</evidence>
<evidence type="ECO:0000313" key="2">
    <source>
        <dbReference type="EMBL" id="PKA39970.1"/>
    </source>
</evidence>